<reference evidence="3" key="2">
    <citation type="submission" date="2025-08" db="UniProtKB">
        <authorList>
            <consortium name="Ensembl"/>
        </authorList>
    </citation>
    <scope>IDENTIFICATION</scope>
</reference>
<evidence type="ECO:0000313" key="4">
    <source>
        <dbReference type="Proteomes" id="UP000005226"/>
    </source>
</evidence>
<sequence>MAASGVSVTVLAPNGRRQTVKVSPNTPLLQVLEDVCKKHGFDPEEHGLKFQRTNIDLSLPWRFANLPNNAKLEIVTCTRKQAVTESQVSIALQMENGLRHQGSFSCEQSLWDVVTHFPQIRCVLQSDSGSTPVCVYMRNEVSGIEALKKATLKSLGLTGGSAIVSKTQKDEDKTEVTKPAATPTTPPVNDMTCSPPPQLDALPSMPASAAEVPLQNPSSRGPLDTQVPPGDLATSTLPDQQEEASASQSQVEQSSPPVVSGREDGEEAGPSGLNSPSTSSFSATCASAFIPFSGGGQRLGGPGAGEVGRTPASSLTLSYQSIPLGKAPTQDLHVVLERCIMAAQCSPGINNINLRSAVFGFLLCSHEISLFSLRLQPIERKPLVYLPDSAISSHSKDLDNLPDEFFEVTVDDIRKRFAMLKSERKLLEEAPLMTKASREAQIKEKMERYPRVVLRVQFPDRHILQGFFRPVETVGALRAFVRSHLEDPQLSFYLCKSLNLRRSQRGHNYHVSAAIFALQGQLGRSDHLPHCCSNANVHFHLSLSFSHHTSKDHSERSLSYSDSGKNPFQLCLLGQKNCSSLEFDTNCSCRTLASNHPSFLYRAPAHPITLAPPPLESP</sequence>
<dbReference type="Ensembl" id="ENSTRUT00000075291.1">
    <property type="protein sequence ID" value="ENSTRUP00000082456.1"/>
    <property type="gene ID" value="ENSTRUG00000012353.3"/>
</dbReference>
<proteinExistence type="predicted"/>
<dbReference type="GO" id="GO:0006886">
    <property type="term" value="P:intracellular protein transport"/>
    <property type="evidence" value="ECO:0007669"/>
    <property type="project" value="TreeGrafter"/>
</dbReference>
<evidence type="ECO:0000313" key="3">
    <source>
        <dbReference type="Ensembl" id="ENSTRUP00000082456.1"/>
    </source>
</evidence>
<feature type="compositionally biased region" description="Basic and acidic residues" evidence="1">
    <location>
        <begin position="167"/>
        <end position="176"/>
    </location>
</feature>
<reference evidence="3 4" key="1">
    <citation type="journal article" date="2011" name="Genome Biol. Evol.">
        <title>Integration of the genetic map and genome assembly of fugu facilitates insights into distinct features of genome evolution in teleosts and mammals.</title>
        <authorList>
            <person name="Kai W."/>
            <person name="Kikuchi K."/>
            <person name="Tohari S."/>
            <person name="Chew A.K."/>
            <person name="Tay A."/>
            <person name="Fujiwara A."/>
            <person name="Hosoya S."/>
            <person name="Suetake H."/>
            <person name="Naruse K."/>
            <person name="Brenner S."/>
            <person name="Suzuki Y."/>
            <person name="Venkatesh B."/>
        </authorList>
    </citation>
    <scope>NUCLEOTIDE SEQUENCE [LARGE SCALE GENOMIC DNA]</scope>
</reference>
<dbReference type="CDD" id="cd17075">
    <property type="entry name" value="UBX1_UBXN9"/>
    <property type="match status" value="1"/>
</dbReference>
<reference evidence="3" key="3">
    <citation type="submission" date="2025-09" db="UniProtKB">
        <authorList>
            <consortium name="Ensembl"/>
        </authorList>
    </citation>
    <scope>IDENTIFICATION</scope>
</reference>
<feature type="compositionally biased region" description="Low complexity" evidence="1">
    <location>
        <begin position="243"/>
        <end position="260"/>
    </location>
</feature>
<feature type="region of interest" description="Disordered" evidence="1">
    <location>
        <begin position="166"/>
        <end position="279"/>
    </location>
</feature>
<name>A0A674P9X4_TAKRU</name>
<evidence type="ECO:0000259" key="2">
    <source>
        <dbReference type="PROSITE" id="PS50898"/>
    </source>
</evidence>
<gene>
    <name evidence="3" type="primary">aspscr1</name>
</gene>
<dbReference type="PANTHER" id="PTHR46467:SF1">
    <property type="entry name" value="TETHER CONTAINING UBX DOMAIN FOR GLUT4"/>
    <property type="match status" value="1"/>
</dbReference>
<dbReference type="PANTHER" id="PTHR46467">
    <property type="entry name" value="TETHER CONTAINING UBX DOMAIN FOR GLUT4"/>
    <property type="match status" value="1"/>
</dbReference>
<dbReference type="FunFam" id="3.10.20.90:FF:000204">
    <property type="entry name" value="tether containing UBX domain for GLUT4"/>
    <property type="match status" value="1"/>
</dbReference>
<dbReference type="SUPFAM" id="SSF54236">
    <property type="entry name" value="Ubiquitin-like"/>
    <property type="match status" value="2"/>
</dbReference>
<dbReference type="GO" id="GO:0012506">
    <property type="term" value="C:vesicle membrane"/>
    <property type="evidence" value="ECO:0007669"/>
    <property type="project" value="TreeGrafter"/>
</dbReference>
<dbReference type="Pfam" id="PF11470">
    <property type="entry name" value="TUG-UBL1"/>
    <property type="match status" value="1"/>
</dbReference>
<evidence type="ECO:0000256" key="1">
    <source>
        <dbReference type="SAM" id="MobiDB-lite"/>
    </source>
</evidence>
<dbReference type="PROSITE" id="PS50898">
    <property type="entry name" value="RBD"/>
    <property type="match status" value="1"/>
</dbReference>
<feature type="domain" description="RBD" evidence="2">
    <location>
        <begin position="6"/>
        <end position="75"/>
    </location>
</feature>
<dbReference type="AlphaFoldDB" id="A0A674P9X4"/>
<dbReference type="InterPro" id="IPR029071">
    <property type="entry name" value="Ubiquitin-like_domsf"/>
</dbReference>
<dbReference type="GO" id="GO:0005737">
    <property type="term" value="C:cytoplasm"/>
    <property type="evidence" value="ECO:0007669"/>
    <property type="project" value="TreeGrafter"/>
</dbReference>
<dbReference type="GO" id="GO:0007165">
    <property type="term" value="P:signal transduction"/>
    <property type="evidence" value="ECO:0007669"/>
    <property type="project" value="InterPro"/>
</dbReference>
<organism evidence="3 4">
    <name type="scientific">Takifugu rubripes</name>
    <name type="common">Japanese pufferfish</name>
    <name type="synonym">Fugu rubripes</name>
    <dbReference type="NCBI Taxonomy" id="31033"/>
    <lineage>
        <taxon>Eukaryota</taxon>
        <taxon>Metazoa</taxon>
        <taxon>Chordata</taxon>
        <taxon>Craniata</taxon>
        <taxon>Vertebrata</taxon>
        <taxon>Euteleostomi</taxon>
        <taxon>Actinopterygii</taxon>
        <taxon>Neopterygii</taxon>
        <taxon>Teleostei</taxon>
        <taxon>Neoteleostei</taxon>
        <taxon>Acanthomorphata</taxon>
        <taxon>Eupercaria</taxon>
        <taxon>Tetraodontiformes</taxon>
        <taxon>Tetradontoidea</taxon>
        <taxon>Tetraodontidae</taxon>
        <taxon>Takifugu</taxon>
    </lineage>
</organism>
<dbReference type="InterPro" id="IPR021569">
    <property type="entry name" value="TUG-UBL1"/>
</dbReference>
<dbReference type="GO" id="GO:0005634">
    <property type="term" value="C:nucleus"/>
    <property type="evidence" value="ECO:0007669"/>
    <property type="project" value="TreeGrafter"/>
</dbReference>
<protein>
    <submittedName>
        <fullName evidence="3">ASPSCR1 tether for SLC2A4, UBX domain containing</fullName>
    </submittedName>
</protein>
<dbReference type="Proteomes" id="UP000005226">
    <property type="component" value="Chromosome 17"/>
</dbReference>
<dbReference type="InParanoid" id="A0A674P9X4"/>
<dbReference type="GeneTree" id="ENSGT00940000156853"/>
<keyword evidence="4" id="KW-1185">Reference proteome</keyword>
<dbReference type="InterPro" id="IPR003116">
    <property type="entry name" value="RBD_dom"/>
</dbReference>
<dbReference type="GO" id="GO:0042593">
    <property type="term" value="P:glucose homeostasis"/>
    <property type="evidence" value="ECO:0007669"/>
    <property type="project" value="TreeGrafter"/>
</dbReference>
<accession>A0A674P9X4</accession>
<dbReference type="InterPro" id="IPR059238">
    <property type="entry name" value="UBX1_UBXN9"/>
</dbReference>
<dbReference type="CDD" id="cd16105">
    <property type="entry name" value="Ubl_ASPSCR1_like"/>
    <property type="match status" value="1"/>
</dbReference>
<dbReference type="Gene3D" id="3.10.20.90">
    <property type="entry name" value="Phosphatidylinositol 3-kinase Catalytic Subunit, Chain A, domain 1"/>
    <property type="match status" value="1"/>
</dbReference>